<accession>A0A183UD00</accession>
<reference evidence="3" key="1">
    <citation type="submission" date="2016-06" db="UniProtKB">
        <authorList>
            <consortium name="WormBaseParasite"/>
        </authorList>
    </citation>
    <scope>IDENTIFICATION</scope>
</reference>
<dbReference type="AlphaFoldDB" id="A0A183UD00"/>
<keyword evidence="2" id="KW-1185">Reference proteome</keyword>
<gene>
    <name evidence="1" type="ORF">TCNE_LOCUS6370</name>
</gene>
<evidence type="ECO:0000313" key="3">
    <source>
        <dbReference type="WBParaSite" id="TCNE_0000637001-mRNA-1"/>
    </source>
</evidence>
<protein>
    <submittedName>
        <fullName evidence="3">Transmembrane protein</fullName>
    </submittedName>
</protein>
<evidence type="ECO:0000313" key="1">
    <source>
        <dbReference type="EMBL" id="VDM37685.1"/>
    </source>
</evidence>
<dbReference type="EMBL" id="UYWY01019482">
    <property type="protein sequence ID" value="VDM37685.1"/>
    <property type="molecule type" value="Genomic_DNA"/>
</dbReference>
<name>A0A183UD00_TOXCA</name>
<proteinExistence type="predicted"/>
<evidence type="ECO:0000313" key="2">
    <source>
        <dbReference type="Proteomes" id="UP000050794"/>
    </source>
</evidence>
<sequence>MFVCDKQLEEGNNAVMRIRTGARKQISIWELKHDKGEQVNSVVANEVAPRRRLFAQCSRIGFVSGMILSWVLEEAYWPYAYSFRSRCSPAIV</sequence>
<organism evidence="2 3">
    <name type="scientific">Toxocara canis</name>
    <name type="common">Canine roundworm</name>
    <dbReference type="NCBI Taxonomy" id="6265"/>
    <lineage>
        <taxon>Eukaryota</taxon>
        <taxon>Metazoa</taxon>
        <taxon>Ecdysozoa</taxon>
        <taxon>Nematoda</taxon>
        <taxon>Chromadorea</taxon>
        <taxon>Rhabditida</taxon>
        <taxon>Spirurina</taxon>
        <taxon>Ascaridomorpha</taxon>
        <taxon>Ascaridoidea</taxon>
        <taxon>Toxocaridae</taxon>
        <taxon>Toxocara</taxon>
    </lineage>
</organism>
<dbReference type="Proteomes" id="UP000050794">
    <property type="component" value="Unassembled WGS sequence"/>
</dbReference>
<reference evidence="1 2" key="2">
    <citation type="submission" date="2018-11" db="EMBL/GenBank/DDBJ databases">
        <authorList>
            <consortium name="Pathogen Informatics"/>
        </authorList>
    </citation>
    <scope>NUCLEOTIDE SEQUENCE [LARGE SCALE GENOMIC DNA]</scope>
</reference>
<dbReference type="WBParaSite" id="TCNE_0000637001-mRNA-1">
    <property type="protein sequence ID" value="TCNE_0000637001-mRNA-1"/>
    <property type="gene ID" value="TCNE_0000637001"/>
</dbReference>